<dbReference type="RefSeq" id="WP_012465870.1">
    <property type="nucleotide sequence ID" value="NC_010803.1"/>
</dbReference>
<protein>
    <recommendedName>
        <fullName evidence="3">Coiled coil domain-containing protein</fullName>
    </recommendedName>
</protein>
<evidence type="ECO:0008006" key="3">
    <source>
        <dbReference type="Google" id="ProtNLM"/>
    </source>
</evidence>
<proteinExistence type="predicted"/>
<dbReference type="eggNOG" id="ENOG5032CFE">
    <property type="taxonomic scope" value="Bacteria"/>
</dbReference>
<gene>
    <name evidence="1" type="ordered locus">Clim_0912</name>
</gene>
<sequence>MSLREAYKQKAVAELELAHARLVEFKAKAKSLTADTHLKYAKHVDELEHGIESAKARLKELGEAGEDAWEKVKEGMESALGTLREAVRNTTEKFKE</sequence>
<dbReference type="KEGG" id="cli:Clim_0912"/>
<reference evidence="1 2" key="1">
    <citation type="submission" date="2008-05" db="EMBL/GenBank/DDBJ databases">
        <title>Complete sequence of Chlorobium limicola DSM 245.</title>
        <authorList>
            <consortium name="US DOE Joint Genome Institute"/>
            <person name="Lucas S."/>
            <person name="Copeland A."/>
            <person name="Lapidus A."/>
            <person name="Glavina del Rio T."/>
            <person name="Dalin E."/>
            <person name="Tice H."/>
            <person name="Bruce D."/>
            <person name="Goodwin L."/>
            <person name="Pitluck S."/>
            <person name="Schmutz J."/>
            <person name="Larimer F."/>
            <person name="Land M."/>
            <person name="Hauser L."/>
            <person name="Kyrpides N."/>
            <person name="Ovchinnikova G."/>
            <person name="Zhao F."/>
            <person name="Li T."/>
            <person name="Liu Z."/>
            <person name="Overmann J."/>
            <person name="Bryant D.A."/>
            <person name="Richardson P."/>
        </authorList>
    </citation>
    <scope>NUCLEOTIDE SEQUENCE [LARGE SCALE GENOMIC DNA]</scope>
    <source>
        <strain evidence="2">DSM 245 / NBRC 103803 / 6330</strain>
    </source>
</reference>
<accession>B3EIQ0</accession>
<dbReference type="OrthoDB" id="426827at2"/>
<dbReference type="Proteomes" id="UP000008841">
    <property type="component" value="Chromosome"/>
</dbReference>
<dbReference type="HOGENOM" id="CLU_142668_2_0_10"/>
<evidence type="ECO:0000313" key="2">
    <source>
        <dbReference type="Proteomes" id="UP000008841"/>
    </source>
</evidence>
<organism evidence="1 2">
    <name type="scientific">Chlorobium limicola (strain DSM 245 / NBRC 103803 / 6330)</name>
    <dbReference type="NCBI Taxonomy" id="290315"/>
    <lineage>
        <taxon>Bacteria</taxon>
        <taxon>Pseudomonadati</taxon>
        <taxon>Chlorobiota</taxon>
        <taxon>Chlorobiia</taxon>
        <taxon>Chlorobiales</taxon>
        <taxon>Chlorobiaceae</taxon>
        <taxon>Chlorobium/Pelodictyon group</taxon>
        <taxon>Chlorobium</taxon>
    </lineage>
</organism>
<dbReference type="STRING" id="290315.Clim_0912"/>
<dbReference type="AlphaFoldDB" id="B3EIQ0"/>
<evidence type="ECO:0000313" key="1">
    <source>
        <dbReference type="EMBL" id="ACD89991.1"/>
    </source>
</evidence>
<name>B3EIQ0_CHLL2</name>
<dbReference type="EMBL" id="CP001097">
    <property type="protein sequence ID" value="ACD89991.1"/>
    <property type="molecule type" value="Genomic_DNA"/>
</dbReference>